<dbReference type="KEGG" id="lgi:LOTGIDRAFT_154166"/>
<feature type="chain" id="PRO_5021303149" description="UPAR/Ly6 domain-containing protein qvr" evidence="14">
    <location>
        <begin position="23"/>
        <end position="145"/>
    </location>
</feature>
<comment type="subcellular location">
    <subcellularLocation>
        <location evidence="1">Cell membrane</location>
        <topology evidence="1">Lipid-anchor</topology>
        <topology evidence="1">GPI-anchor</topology>
        <orientation evidence="1">Extracellular side</orientation>
    </subcellularLocation>
    <subcellularLocation>
        <location evidence="9">Membrane raft</location>
        <topology evidence="9">Lipid-anchor</topology>
        <topology evidence="9">GPI-anchor</topology>
        <orientation evidence="9">Extracellular side</orientation>
    </subcellularLocation>
</comment>
<dbReference type="STRING" id="225164.V3ZXH2"/>
<accession>V3ZXH2</accession>
<comment type="function">
    <text evidence="12">Bifunctional regulator of neuronal activity in the mushroom body, and possibly other regions of the brain, that acts as a signaling molecule required for homeostatic regulation of sleep under normal conditions and after sleep deprivation. Reduces neuronal excitability by enhancing Sh/shaker K(+) channel activity; possibly by stabilizing Sh/shaker to increase protein levels, accelerating its activation kinetics, slowing C-type inactivation and enhancing recovery from inactivation. Specifically affects the A-type K(+) current. Antagonizes nicotinic acetylcholine receptors (nAChRs) to reduce synaptic transmission, possibly by preventing their localization to the cell surface. Required for regulation of neuromuscular excitability and plasticity at neuromuscular junctions.</text>
</comment>
<keyword evidence="5" id="KW-0090">Biological rhythms</keyword>
<keyword evidence="16" id="KW-1185">Reference proteome</keyword>
<keyword evidence="7" id="KW-0325">Glycoprotein</keyword>
<dbReference type="OMA" id="SCGAYKR"/>
<dbReference type="GO" id="GO:0048511">
    <property type="term" value="P:rhythmic process"/>
    <property type="evidence" value="ECO:0007669"/>
    <property type="project" value="UniProtKB-KW"/>
</dbReference>
<dbReference type="GO" id="GO:0032222">
    <property type="term" value="P:regulation of synaptic transmission, cholinergic"/>
    <property type="evidence" value="ECO:0007669"/>
    <property type="project" value="InterPro"/>
</dbReference>
<evidence type="ECO:0000256" key="10">
    <source>
        <dbReference type="ARBA" id="ARBA00044524"/>
    </source>
</evidence>
<evidence type="ECO:0000256" key="3">
    <source>
        <dbReference type="ARBA" id="ARBA00022475"/>
    </source>
</evidence>
<dbReference type="HOGENOM" id="CLU_126345_2_0_1"/>
<name>V3ZXH2_LOTGI</name>
<dbReference type="AlphaFoldDB" id="V3ZXH2"/>
<comment type="similarity">
    <text evidence="2">Belongs to the quiver family.</text>
</comment>
<evidence type="ECO:0000256" key="1">
    <source>
        <dbReference type="ARBA" id="ARBA00004471"/>
    </source>
</evidence>
<comment type="subunit">
    <text evidence="13">Interacts (via loop 2 of the three-fingered Ly-6 domain) with Sh/shaker; this interaction may stabilize both components of the complex and may be required for targeting or retention of Sh/shaker to neural cell projections. Interacts (via loop 2 of the three-fingered Ly-6 domain) with nAChRalpha3 and potentially other nicotinic acetylcholine receptors; this interaction is required for antagonism of nicotinic acetylcholine receptors.</text>
</comment>
<dbReference type="CTD" id="20236227"/>
<keyword evidence="3" id="KW-1003">Cell membrane</keyword>
<keyword evidence="3" id="KW-0472">Membrane</keyword>
<dbReference type="GO" id="GO:0005886">
    <property type="term" value="C:plasma membrane"/>
    <property type="evidence" value="ECO:0007669"/>
    <property type="project" value="UniProtKB-SubCell"/>
</dbReference>
<dbReference type="InterPro" id="IPR031424">
    <property type="entry name" value="QVR-like"/>
</dbReference>
<organism evidence="15 16">
    <name type="scientific">Lottia gigantea</name>
    <name type="common">Giant owl limpet</name>
    <dbReference type="NCBI Taxonomy" id="225164"/>
    <lineage>
        <taxon>Eukaryota</taxon>
        <taxon>Metazoa</taxon>
        <taxon>Spiralia</taxon>
        <taxon>Lophotrochozoa</taxon>
        <taxon>Mollusca</taxon>
        <taxon>Gastropoda</taxon>
        <taxon>Patellogastropoda</taxon>
        <taxon>Lottioidea</taxon>
        <taxon>Lottiidae</taxon>
        <taxon>Lottia</taxon>
    </lineage>
</organism>
<evidence type="ECO:0000256" key="9">
    <source>
        <dbReference type="ARBA" id="ARBA00044499"/>
    </source>
</evidence>
<evidence type="ECO:0000256" key="11">
    <source>
        <dbReference type="ARBA" id="ARBA00044561"/>
    </source>
</evidence>
<reference evidence="15 16" key="1">
    <citation type="journal article" date="2013" name="Nature">
        <title>Insights into bilaterian evolution from three spiralian genomes.</title>
        <authorList>
            <person name="Simakov O."/>
            <person name="Marletaz F."/>
            <person name="Cho S.J."/>
            <person name="Edsinger-Gonzales E."/>
            <person name="Havlak P."/>
            <person name="Hellsten U."/>
            <person name="Kuo D.H."/>
            <person name="Larsson T."/>
            <person name="Lv J."/>
            <person name="Arendt D."/>
            <person name="Savage R."/>
            <person name="Osoegawa K."/>
            <person name="de Jong P."/>
            <person name="Grimwood J."/>
            <person name="Chapman J.A."/>
            <person name="Shapiro H."/>
            <person name="Aerts A."/>
            <person name="Otillar R.P."/>
            <person name="Terry A.Y."/>
            <person name="Boore J.L."/>
            <person name="Grigoriev I.V."/>
            <person name="Lindberg D.R."/>
            <person name="Seaver E.C."/>
            <person name="Weisblat D.A."/>
            <person name="Putnam N.H."/>
            <person name="Rokhsar D.S."/>
        </authorList>
    </citation>
    <scope>NUCLEOTIDE SEQUENCE [LARGE SCALE GENOMIC DNA]</scope>
</reference>
<keyword evidence="4 14" id="KW-0732">Signal</keyword>
<evidence type="ECO:0000256" key="7">
    <source>
        <dbReference type="ARBA" id="ARBA00023180"/>
    </source>
</evidence>
<proteinExistence type="inferred from homology"/>
<evidence type="ECO:0000256" key="5">
    <source>
        <dbReference type="ARBA" id="ARBA00023108"/>
    </source>
</evidence>
<dbReference type="GO" id="GO:0045121">
    <property type="term" value="C:membrane raft"/>
    <property type="evidence" value="ECO:0007669"/>
    <property type="project" value="UniProtKB-SubCell"/>
</dbReference>
<keyword evidence="6" id="KW-1015">Disulfide bond</keyword>
<feature type="signal peptide" evidence="14">
    <location>
        <begin position="1"/>
        <end position="22"/>
    </location>
</feature>
<dbReference type="Pfam" id="PF17064">
    <property type="entry name" value="QVR"/>
    <property type="match status" value="1"/>
</dbReference>
<protein>
    <recommendedName>
        <fullName evidence="10">UPAR/Ly6 domain-containing protein qvr</fullName>
    </recommendedName>
    <alternativeName>
        <fullName evidence="11">Protein quiver</fullName>
    </alternativeName>
    <alternativeName>
        <fullName evidence="8">Protein sleepless</fullName>
    </alternativeName>
</protein>
<evidence type="ECO:0000313" key="15">
    <source>
        <dbReference type="EMBL" id="ESO89087.1"/>
    </source>
</evidence>
<evidence type="ECO:0000256" key="6">
    <source>
        <dbReference type="ARBA" id="ARBA00023157"/>
    </source>
</evidence>
<dbReference type="GeneID" id="20236227"/>
<evidence type="ECO:0000256" key="14">
    <source>
        <dbReference type="SAM" id="SignalP"/>
    </source>
</evidence>
<dbReference type="PANTHER" id="PTHR33562">
    <property type="entry name" value="ATILLA, ISOFORM B-RELATED-RELATED"/>
    <property type="match status" value="1"/>
</dbReference>
<dbReference type="EMBL" id="KB202619">
    <property type="protein sequence ID" value="ESO89087.1"/>
    <property type="molecule type" value="Genomic_DNA"/>
</dbReference>
<dbReference type="GO" id="GO:0030431">
    <property type="term" value="P:sleep"/>
    <property type="evidence" value="ECO:0007669"/>
    <property type="project" value="InterPro"/>
</dbReference>
<dbReference type="OrthoDB" id="10046582at2759"/>
<gene>
    <name evidence="15" type="ORF">LOTGIDRAFT_154166</name>
</gene>
<evidence type="ECO:0000256" key="2">
    <source>
        <dbReference type="ARBA" id="ARBA00010522"/>
    </source>
</evidence>
<dbReference type="PANTHER" id="PTHR33562:SF31">
    <property type="entry name" value="PROTEIN QUIVER"/>
    <property type="match status" value="1"/>
</dbReference>
<evidence type="ECO:0000256" key="13">
    <source>
        <dbReference type="ARBA" id="ARBA00046769"/>
    </source>
</evidence>
<evidence type="ECO:0000256" key="8">
    <source>
        <dbReference type="ARBA" id="ARBA00031037"/>
    </source>
</evidence>
<sequence length="145" mass="16547">MASQAMIFCVFMFFMYISPGDSIQCFQCDSNEDISCPNDEPFDTSVNAKVDCNSFEAHTPGQFCVKIVQESPGWRGWKKVTRRCGSRTDFGVAWGCRWSWDYTGVFRETCYCETSDGCNGVDRISTGFLLSFICFLFTHLYCKLL</sequence>
<dbReference type="Proteomes" id="UP000030746">
    <property type="component" value="Unassembled WGS sequence"/>
</dbReference>
<evidence type="ECO:0000256" key="4">
    <source>
        <dbReference type="ARBA" id="ARBA00022729"/>
    </source>
</evidence>
<dbReference type="RefSeq" id="XP_009060129.1">
    <property type="nucleotide sequence ID" value="XM_009061881.1"/>
</dbReference>
<dbReference type="InterPro" id="IPR050975">
    <property type="entry name" value="Sleep_regulator"/>
</dbReference>
<evidence type="ECO:0000256" key="12">
    <source>
        <dbReference type="ARBA" id="ARBA00045788"/>
    </source>
</evidence>
<evidence type="ECO:0000313" key="16">
    <source>
        <dbReference type="Proteomes" id="UP000030746"/>
    </source>
</evidence>